<accession>A0ABU0JNR9</accession>
<dbReference type="InterPro" id="IPR005194">
    <property type="entry name" value="Glyco_hydro_65_C"/>
</dbReference>
<dbReference type="Gene3D" id="2.60.420.10">
    <property type="entry name" value="Maltose phosphorylase, domain 3"/>
    <property type="match status" value="1"/>
</dbReference>
<dbReference type="PANTHER" id="PTHR11051:SF8">
    <property type="entry name" value="PROTEIN-GLUCOSYLGALACTOSYLHYDROXYLYSINE GLUCOSIDASE"/>
    <property type="match status" value="1"/>
</dbReference>
<dbReference type="PIRSF" id="PIRSF036289">
    <property type="entry name" value="Glycosyl_hydrolase_malt_phosph"/>
    <property type="match status" value="1"/>
</dbReference>
<feature type="domain" description="Glycoside hydrolase family 65 C-terminal" evidence="5">
    <location>
        <begin position="713"/>
        <end position="772"/>
    </location>
</feature>
<dbReference type="SUPFAM" id="SSF74650">
    <property type="entry name" value="Galactose mutarotase-like"/>
    <property type="match status" value="1"/>
</dbReference>
<keyword evidence="2 7" id="KW-0328">Glycosyltransferase</keyword>
<keyword evidence="3 7" id="KW-0808">Transferase</keyword>
<dbReference type="InterPro" id="IPR008928">
    <property type="entry name" value="6-hairpin_glycosidase_sf"/>
</dbReference>
<evidence type="ECO:0000256" key="2">
    <source>
        <dbReference type="ARBA" id="ARBA00022676"/>
    </source>
</evidence>
<organism evidence="7 8">
    <name type="scientific">Hathewaya limosa</name>
    <name type="common">Clostridium limosum</name>
    <dbReference type="NCBI Taxonomy" id="1536"/>
    <lineage>
        <taxon>Bacteria</taxon>
        <taxon>Bacillati</taxon>
        <taxon>Bacillota</taxon>
        <taxon>Clostridia</taxon>
        <taxon>Eubacteriales</taxon>
        <taxon>Clostridiaceae</taxon>
        <taxon>Hathewaya</taxon>
    </lineage>
</organism>
<dbReference type="Gene3D" id="1.50.10.10">
    <property type="match status" value="1"/>
</dbReference>
<dbReference type="Pfam" id="PF03632">
    <property type="entry name" value="Glyco_hydro_65m"/>
    <property type="match status" value="1"/>
</dbReference>
<comment type="caution">
    <text evidence="7">The sequence shown here is derived from an EMBL/GenBank/DDBJ whole genome shotgun (WGS) entry which is preliminary data.</text>
</comment>
<keyword evidence="8" id="KW-1185">Reference proteome</keyword>
<dbReference type="Pfam" id="PF03633">
    <property type="entry name" value="Glyco_hydro_65C"/>
    <property type="match status" value="1"/>
</dbReference>
<dbReference type="GO" id="GO:0033831">
    <property type="term" value="F:kojibiose phosphorylase activity"/>
    <property type="evidence" value="ECO:0007669"/>
    <property type="project" value="UniProtKB-EC"/>
</dbReference>
<evidence type="ECO:0000313" key="7">
    <source>
        <dbReference type="EMBL" id="MDQ0478694.1"/>
    </source>
</evidence>
<dbReference type="InterPro" id="IPR012341">
    <property type="entry name" value="6hp_glycosidase-like_sf"/>
</dbReference>
<dbReference type="RefSeq" id="WP_307354922.1">
    <property type="nucleotide sequence ID" value="NZ_BAAACJ010000008.1"/>
</dbReference>
<dbReference type="EC" id="2.4.1.230" evidence="7"/>
<dbReference type="Gene3D" id="2.70.98.40">
    <property type="entry name" value="Glycoside hydrolase, family 65, N-terminal domain"/>
    <property type="match status" value="1"/>
</dbReference>
<evidence type="ECO:0000259" key="4">
    <source>
        <dbReference type="Pfam" id="PF03632"/>
    </source>
</evidence>
<dbReference type="SUPFAM" id="SSF48208">
    <property type="entry name" value="Six-hairpin glycosidases"/>
    <property type="match status" value="1"/>
</dbReference>
<evidence type="ECO:0000256" key="1">
    <source>
        <dbReference type="ARBA" id="ARBA00006768"/>
    </source>
</evidence>
<dbReference type="InterPro" id="IPR005195">
    <property type="entry name" value="Glyco_hydro_65_M"/>
</dbReference>
<evidence type="ECO:0000256" key="3">
    <source>
        <dbReference type="ARBA" id="ARBA00022679"/>
    </source>
</evidence>
<name>A0ABU0JNR9_HATLI</name>
<dbReference type="Proteomes" id="UP001224418">
    <property type="component" value="Unassembled WGS sequence"/>
</dbReference>
<dbReference type="Pfam" id="PF03636">
    <property type="entry name" value="Glyco_hydro_65N"/>
    <property type="match status" value="1"/>
</dbReference>
<dbReference type="InterPro" id="IPR017045">
    <property type="entry name" value="Malt_Pase/Glycosyl_Hdrlase"/>
</dbReference>
<feature type="domain" description="Glycoside hydrolase family 65 central catalytic" evidence="4">
    <location>
        <begin position="324"/>
        <end position="700"/>
    </location>
</feature>
<comment type="similarity">
    <text evidence="1">Belongs to the glycosyl hydrolase 65 family.</text>
</comment>
<reference evidence="7 8" key="1">
    <citation type="submission" date="2023-07" db="EMBL/GenBank/DDBJ databases">
        <title>Genomic Encyclopedia of Type Strains, Phase IV (KMG-IV): sequencing the most valuable type-strain genomes for metagenomic binning, comparative biology and taxonomic classification.</title>
        <authorList>
            <person name="Goeker M."/>
        </authorList>
    </citation>
    <scope>NUCLEOTIDE SEQUENCE [LARGE SCALE GENOMIC DNA]</scope>
    <source>
        <strain evidence="7 8">DSM 1400</strain>
    </source>
</reference>
<gene>
    <name evidence="7" type="ORF">QOZ93_000403</name>
</gene>
<dbReference type="EMBL" id="JAUSWN010000002">
    <property type="protein sequence ID" value="MDQ0478694.1"/>
    <property type="molecule type" value="Genomic_DNA"/>
</dbReference>
<evidence type="ECO:0000259" key="6">
    <source>
        <dbReference type="Pfam" id="PF03636"/>
    </source>
</evidence>
<proteinExistence type="inferred from homology"/>
<dbReference type="PANTHER" id="PTHR11051">
    <property type="entry name" value="GLYCOSYL HYDROLASE-RELATED"/>
    <property type="match status" value="1"/>
</dbReference>
<evidence type="ECO:0000259" key="5">
    <source>
        <dbReference type="Pfam" id="PF03633"/>
    </source>
</evidence>
<dbReference type="InterPro" id="IPR037018">
    <property type="entry name" value="GH65_N"/>
</dbReference>
<sequence length="775" mass="90462">MIKDKFSENIKYFMSDDNWLIIQNKYVPKDNLIYETNFALTNGYMCTRASYEEETKISLPCTYIAGVYDKSEAFMRELANTPNWLPLKLYVERNLLGIEDCEILEFLRVLDMKKSILFKKLKLRDANGRETLIEGYRFISKNNLHRAAIRFFITPLNYSGVMEMENIIDGTILNFKDFPRFRVKHLKTLEVSNLNNKGCYIETSTKDHNLHIGTGSVVKVYKNSDTQNIIKNRRYSSFGEVSLEFMDFDVKENETIVIDKFASIYTERDIPSTDIKLNVEKELSDFIITGIDQELKNHIKIYENMWYVANVEIEGDNLIDKALKFNIFHLMSTSNKFDEHVSLGAKLLHGEEYGGHAYWDTEIFMLPFFIFTDPETAKALLKYRYNLLDSARENAKLNGYKGAKYPWESADDGTEQCPDWTIEPDGSCYRCYVAKYEHHVTADIAFGIYNYYKLTNDIDFILKYGAEILLETARFWVSRCTYNKVLDRYEILAVTGPDEWHEPVDNNFYTNYMAKWNIKKALEILNMLKENYFSVYMNLTNKISLIKDELANWENVHHKLYIPFSKNSKLIEQFEGYFKLKDFTINEYDKNNMPIIPKEALSYGIHNTSINKQADVIMLMFLLEEDFDEKSKKINYDYYEKRTSQRSSLSPSVFSIMGLKVGNNSMAYKYLKRSALVDLNNNQDNTREGIHAASAGGTWQSVILGFAGMSINKNGILCFNPWFPDNWTKIKFKIYYRGQLLEITLEKTEIKAKILKGNLDKLNINFKGHNVIITK</sequence>
<protein>
    <submittedName>
        <fullName evidence="7">Kojibiose phosphorylase</fullName>
        <ecNumber evidence="7">2.4.1.230</ecNumber>
    </submittedName>
</protein>
<evidence type="ECO:0000313" key="8">
    <source>
        <dbReference type="Proteomes" id="UP001224418"/>
    </source>
</evidence>
<dbReference type="InterPro" id="IPR011013">
    <property type="entry name" value="Gal_mutarotase_sf_dom"/>
</dbReference>
<feature type="domain" description="Glycoside hydrolase family 65 N-terminal" evidence="6">
    <location>
        <begin position="23"/>
        <end position="268"/>
    </location>
</feature>
<dbReference type="InterPro" id="IPR005196">
    <property type="entry name" value="Glyco_hydro_65_N"/>
</dbReference>